<dbReference type="RefSeq" id="WP_284392764.1">
    <property type="nucleotide sequence ID" value="NZ_BSNG01000001.1"/>
</dbReference>
<dbReference type="SUPFAM" id="SSF51316">
    <property type="entry name" value="Mss4-like"/>
    <property type="match status" value="1"/>
</dbReference>
<feature type="domain" description="CENP-V/GFA" evidence="4">
    <location>
        <begin position="5"/>
        <end position="122"/>
    </location>
</feature>
<dbReference type="InterPro" id="IPR011057">
    <property type="entry name" value="Mss4-like_sf"/>
</dbReference>
<organism evidence="5 6">
    <name type="scientific">Devosia yakushimensis</name>
    <dbReference type="NCBI Taxonomy" id="470028"/>
    <lineage>
        <taxon>Bacteria</taxon>
        <taxon>Pseudomonadati</taxon>
        <taxon>Pseudomonadota</taxon>
        <taxon>Alphaproteobacteria</taxon>
        <taxon>Hyphomicrobiales</taxon>
        <taxon>Devosiaceae</taxon>
        <taxon>Devosia</taxon>
    </lineage>
</organism>
<comment type="similarity">
    <text evidence="1">Belongs to the Gfa family.</text>
</comment>
<dbReference type="Proteomes" id="UP001161406">
    <property type="component" value="Unassembled WGS sequence"/>
</dbReference>
<evidence type="ECO:0000313" key="5">
    <source>
        <dbReference type="EMBL" id="GLQ11476.1"/>
    </source>
</evidence>
<accession>A0ABQ5UHM8</accession>
<dbReference type="EMBL" id="BSNG01000001">
    <property type="protein sequence ID" value="GLQ11476.1"/>
    <property type="molecule type" value="Genomic_DNA"/>
</dbReference>
<evidence type="ECO:0000313" key="6">
    <source>
        <dbReference type="Proteomes" id="UP001161406"/>
    </source>
</evidence>
<sequence length="139" mass="15600">MKQTHRASCHCGAVTFEADVDLASESRRCNCTYCAKTRYWKSFVGTDDIRLLTGAGNLSDYRAPDSLWPPGHIHHYFCKTCGVQVYSKGFLDQMGGWFYALNLAVLDDVPPEELALVPITYEDGIADKQMEPPRVTAYL</sequence>
<evidence type="ECO:0000256" key="1">
    <source>
        <dbReference type="ARBA" id="ARBA00005495"/>
    </source>
</evidence>
<evidence type="ECO:0000256" key="3">
    <source>
        <dbReference type="ARBA" id="ARBA00022833"/>
    </source>
</evidence>
<dbReference type="InterPro" id="IPR006913">
    <property type="entry name" value="CENP-V/GFA"/>
</dbReference>
<dbReference type="InterPro" id="IPR052355">
    <property type="entry name" value="CENP-V-like"/>
</dbReference>
<protein>
    <submittedName>
        <fullName evidence="5">Aldehyde-activating protein</fullName>
    </submittedName>
</protein>
<keyword evidence="3" id="KW-0862">Zinc</keyword>
<reference evidence="5" key="1">
    <citation type="journal article" date="2014" name="Int. J. Syst. Evol. Microbiol.">
        <title>Complete genome of a new Firmicutes species belonging to the dominant human colonic microbiota ('Ruminococcus bicirculans') reveals two chromosomes and a selective capacity to utilize plant glucans.</title>
        <authorList>
            <consortium name="NISC Comparative Sequencing Program"/>
            <person name="Wegmann U."/>
            <person name="Louis P."/>
            <person name="Goesmann A."/>
            <person name="Henrissat B."/>
            <person name="Duncan S.H."/>
            <person name="Flint H.J."/>
        </authorList>
    </citation>
    <scope>NUCLEOTIDE SEQUENCE</scope>
    <source>
        <strain evidence="5">NBRC 103855</strain>
    </source>
</reference>
<evidence type="ECO:0000256" key="2">
    <source>
        <dbReference type="ARBA" id="ARBA00022723"/>
    </source>
</evidence>
<comment type="caution">
    <text evidence="5">The sequence shown here is derived from an EMBL/GenBank/DDBJ whole genome shotgun (WGS) entry which is preliminary data.</text>
</comment>
<keyword evidence="2" id="KW-0479">Metal-binding</keyword>
<dbReference type="PROSITE" id="PS51891">
    <property type="entry name" value="CENP_V_GFA"/>
    <property type="match status" value="1"/>
</dbReference>
<dbReference type="Pfam" id="PF04828">
    <property type="entry name" value="GFA"/>
    <property type="match status" value="1"/>
</dbReference>
<dbReference type="PANTHER" id="PTHR28620">
    <property type="entry name" value="CENTROMERE PROTEIN V"/>
    <property type="match status" value="1"/>
</dbReference>
<name>A0ABQ5UHM8_9HYPH</name>
<gene>
    <name evidence="5" type="ORF">GCM10007913_34080</name>
</gene>
<dbReference type="Gene3D" id="2.170.150.70">
    <property type="match status" value="1"/>
</dbReference>
<evidence type="ECO:0000259" key="4">
    <source>
        <dbReference type="PROSITE" id="PS51891"/>
    </source>
</evidence>
<reference evidence="5" key="2">
    <citation type="submission" date="2023-01" db="EMBL/GenBank/DDBJ databases">
        <title>Draft genome sequence of Devosia yakushimensis strain NBRC 103855.</title>
        <authorList>
            <person name="Sun Q."/>
            <person name="Mori K."/>
        </authorList>
    </citation>
    <scope>NUCLEOTIDE SEQUENCE</scope>
    <source>
        <strain evidence="5">NBRC 103855</strain>
    </source>
</reference>
<dbReference type="PANTHER" id="PTHR28620:SF1">
    <property type="entry name" value="CENP-V_GFA DOMAIN-CONTAINING PROTEIN"/>
    <property type="match status" value="1"/>
</dbReference>
<keyword evidence="6" id="KW-1185">Reference proteome</keyword>
<proteinExistence type="inferred from homology"/>